<dbReference type="InterPro" id="IPR032710">
    <property type="entry name" value="NTF2-like_dom_sf"/>
</dbReference>
<dbReference type="RefSeq" id="WP_283346096.1">
    <property type="nucleotide sequence ID" value="NZ_JASHIF010000022.1"/>
</dbReference>
<feature type="signal peptide" evidence="1">
    <location>
        <begin position="1"/>
        <end position="20"/>
    </location>
</feature>
<dbReference type="InterPro" id="IPR011944">
    <property type="entry name" value="Steroid_delta5-4_isomerase"/>
</dbReference>
<evidence type="ECO:0000313" key="2">
    <source>
        <dbReference type="EMBL" id="MDI9861733.1"/>
    </source>
</evidence>
<feature type="chain" id="PRO_5047138152" evidence="1">
    <location>
        <begin position="21"/>
        <end position="168"/>
    </location>
</feature>
<comment type="caution">
    <text evidence="2">The sequence shown here is derived from an EMBL/GenBank/DDBJ whole genome shotgun (WGS) entry which is preliminary data.</text>
</comment>
<protein>
    <submittedName>
        <fullName evidence="2">SgcJ/EcaC family oxidoreductase</fullName>
    </submittedName>
</protein>
<dbReference type="SUPFAM" id="SSF54427">
    <property type="entry name" value="NTF2-like"/>
    <property type="match status" value="1"/>
</dbReference>
<dbReference type="EMBL" id="JASHIF010000022">
    <property type="protein sequence ID" value="MDI9861733.1"/>
    <property type="molecule type" value="Genomic_DNA"/>
</dbReference>
<sequence length="168" mass="19866">MKYLLFILATWGFSTFTCLAQNQEQDKAIIEGQIDLFFKDWENHNFENMVNYATEDSDWVNVVGMWWKNRKEVIYAHNVFHKVMFRNTKLTKTSVHTRFITKDVAIVRLYWHMGEYTTPSGNHHDEAENIAMMVFVKKAEKWLLTATENLVIEEAAQKSNPVNRMPKE</sequence>
<gene>
    <name evidence="2" type="ORF">QM524_21105</name>
</gene>
<evidence type="ECO:0000256" key="1">
    <source>
        <dbReference type="SAM" id="SignalP"/>
    </source>
</evidence>
<organism evidence="2 3">
    <name type="scientific">Flectobacillus roseus</name>
    <dbReference type="NCBI Taxonomy" id="502259"/>
    <lineage>
        <taxon>Bacteria</taxon>
        <taxon>Pseudomonadati</taxon>
        <taxon>Bacteroidota</taxon>
        <taxon>Cytophagia</taxon>
        <taxon>Cytophagales</taxon>
        <taxon>Flectobacillaceae</taxon>
        <taxon>Flectobacillus</taxon>
    </lineage>
</organism>
<name>A0ABT6YF69_9BACT</name>
<reference evidence="2 3" key="1">
    <citation type="submission" date="2023-05" db="EMBL/GenBank/DDBJ databases">
        <title>Novel species of genus Flectobacillus isolated from stream in China.</title>
        <authorList>
            <person name="Lu H."/>
        </authorList>
    </citation>
    <scope>NUCLEOTIDE SEQUENCE [LARGE SCALE GENOMIC DNA]</scope>
    <source>
        <strain evidence="2 3">KCTC 42575</strain>
    </source>
</reference>
<evidence type="ECO:0000313" key="3">
    <source>
        <dbReference type="Proteomes" id="UP001236507"/>
    </source>
</evidence>
<proteinExistence type="predicted"/>
<dbReference type="Gene3D" id="3.10.450.50">
    <property type="match status" value="1"/>
</dbReference>
<keyword evidence="1" id="KW-0732">Signal</keyword>
<dbReference type="Proteomes" id="UP001236507">
    <property type="component" value="Unassembled WGS sequence"/>
</dbReference>
<keyword evidence="3" id="KW-1185">Reference proteome</keyword>
<dbReference type="NCBIfam" id="TIGR02246">
    <property type="entry name" value="SgcJ/EcaC family oxidoreductase"/>
    <property type="match status" value="1"/>
</dbReference>
<accession>A0ABT6YF69</accession>